<dbReference type="RefSeq" id="WP_143646789.1">
    <property type="nucleotide sequence ID" value="NZ_JABJXA010000095.1"/>
</dbReference>
<gene>
    <name evidence="2" type="ORF">FNX44_005370</name>
    <name evidence="1" type="ORF">H3147_16350</name>
</gene>
<evidence type="ECO:0000313" key="1">
    <source>
        <dbReference type="EMBL" id="MBB1260395.1"/>
    </source>
</evidence>
<accession>A0A5P0YPG4</accession>
<evidence type="ECO:0000313" key="3">
    <source>
        <dbReference type="Proteomes" id="UP000320857"/>
    </source>
</evidence>
<protein>
    <submittedName>
        <fullName evidence="2">Uncharacterized protein</fullName>
    </submittedName>
</protein>
<reference evidence="2 3" key="1">
    <citation type="submission" date="2019-10" db="EMBL/GenBank/DDBJ databases">
        <title>Streptomyces sp. nov., a novel actinobacterium isolated from alkaline environment.</title>
        <authorList>
            <person name="Golinska P."/>
        </authorList>
    </citation>
    <scope>NUCLEOTIDE SEQUENCE [LARGE SCALE GENOMIC DNA]</scope>
    <source>
        <strain evidence="2 3">OF1</strain>
    </source>
</reference>
<sequence>MKTALSRLWPPTVATVCAALITARLTEYRVPLELLFCTGLAVFAAVADLLAPLASRTRTYSCPTCPLTVQVTNVAATEEARLRELATDHTAHTTRS</sequence>
<dbReference type="Proteomes" id="UP000517765">
    <property type="component" value="Unassembled WGS sequence"/>
</dbReference>
<organism evidence="2 3">
    <name type="scientific">Streptomyces alkaliterrae</name>
    <dbReference type="NCBI Taxonomy" id="2213162"/>
    <lineage>
        <taxon>Bacteria</taxon>
        <taxon>Bacillati</taxon>
        <taxon>Actinomycetota</taxon>
        <taxon>Actinomycetes</taxon>
        <taxon>Kitasatosporales</taxon>
        <taxon>Streptomycetaceae</taxon>
        <taxon>Streptomyces</taxon>
    </lineage>
</organism>
<comment type="caution">
    <text evidence="2">The sequence shown here is derived from an EMBL/GenBank/DDBJ whole genome shotgun (WGS) entry which is preliminary data.</text>
</comment>
<evidence type="ECO:0000313" key="2">
    <source>
        <dbReference type="EMBL" id="MQS01312.1"/>
    </source>
</evidence>
<dbReference type="AlphaFoldDB" id="A0A5P0YPG4"/>
<evidence type="ECO:0000313" key="4">
    <source>
        <dbReference type="Proteomes" id="UP000517765"/>
    </source>
</evidence>
<proteinExistence type="predicted"/>
<reference evidence="1" key="3">
    <citation type="journal article" name="Syst. Appl. Microbiol.">
        <title>Streptomyces alkaliterrae sp. nov., isolated from an alkaline soil, and emended descriptions of Streptomyces alkaliphilus, Streptomyces calidiresistens and Streptomyces durbertensis.</title>
        <authorList>
            <person name="Swiecimska M."/>
            <person name="Golinska P."/>
            <person name="Nouioui I."/>
            <person name="Wypij M."/>
            <person name="Rai M."/>
            <person name="Sangal V."/>
            <person name="Goodfellow M."/>
        </authorList>
    </citation>
    <scope>NUCLEOTIDE SEQUENCE</scope>
    <source>
        <strain evidence="1">OF8</strain>
    </source>
</reference>
<dbReference type="EMBL" id="JABJXA010000095">
    <property type="protein sequence ID" value="MBB1260395.1"/>
    <property type="molecule type" value="Genomic_DNA"/>
</dbReference>
<dbReference type="Proteomes" id="UP000320857">
    <property type="component" value="Unassembled WGS sequence"/>
</dbReference>
<keyword evidence="3" id="KW-1185">Reference proteome</keyword>
<reference evidence="4" key="2">
    <citation type="submission" date="2020-05" db="EMBL/GenBank/DDBJ databases">
        <title>Classification of alakaliphilic streptomycetes isolated from an alkaline soil next to Lonar Crater, India and a proposal for the recognition of Streptomyces alkaliterrae sp. nov.</title>
        <authorList>
            <person name="Golinska P."/>
        </authorList>
    </citation>
    <scope>NUCLEOTIDE SEQUENCE [LARGE SCALE GENOMIC DNA]</scope>
    <source>
        <strain evidence="4">OF8</strain>
    </source>
</reference>
<name>A0A5P0YPG4_9ACTN</name>
<dbReference type="EMBL" id="VJYK02000035">
    <property type="protein sequence ID" value="MQS01312.1"/>
    <property type="molecule type" value="Genomic_DNA"/>
</dbReference>